<evidence type="ECO:0000256" key="4">
    <source>
        <dbReference type="ARBA" id="ARBA00039854"/>
    </source>
</evidence>
<dbReference type="GO" id="GO:0001669">
    <property type="term" value="C:acrosomal vesicle"/>
    <property type="evidence" value="ECO:0007669"/>
    <property type="project" value="UniProtKB-SubCell"/>
</dbReference>
<keyword evidence="2" id="KW-0677">Repeat</keyword>
<comment type="function">
    <text evidence="5">Assembles a suppression complex (suppresome) by tethering SIRT1 and MDM2 to regulate composite modifications of p53/TP53. Confers both deacetylation-mediated functional inactivation, by SIRT1, and ubiquitination-dependent degradation, by MDM2, of p53/TP53, promoting a proliferative and cell survival behaviors. May play a role in the regulation of spermatogenesis.</text>
</comment>
<evidence type="ECO:0000313" key="7">
    <source>
        <dbReference type="RefSeq" id="XP_013395207.1"/>
    </source>
</evidence>
<accession>A0A1S3IAB9</accession>
<dbReference type="OMA" id="GHGRFFH"/>
<dbReference type="SMART" id="SM00698">
    <property type="entry name" value="MORN"/>
    <property type="match status" value="6"/>
</dbReference>
<dbReference type="SUPFAM" id="SSF82185">
    <property type="entry name" value="Histone H3 K4-specific methyltransferase SET7/9 N-terminal domain"/>
    <property type="match status" value="2"/>
</dbReference>
<organism evidence="6 7">
    <name type="scientific">Lingula anatina</name>
    <name type="common">Brachiopod</name>
    <name type="synonym">Lingula unguis</name>
    <dbReference type="NCBI Taxonomy" id="7574"/>
    <lineage>
        <taxon>Eukaryota</taxon>
        <taxon>Metazoa</taxon>
        <taxon>Spiralia</taxon>
        <taxon>Lophotrochozoa</taxon>
        <taxon>Brachiopoda</taxon>
        <taxon>Linguliformea</taxon>
        <taxon>Lingulata</taxon>
        <taxon>Lingulida</taxon>
        <taxon>Linguloidea</taxon>
        <taxon>Lingulidae</taxon>
        <taxon>Lingula</taxon>
    </lineage>
</organism>
<evidence type="ECO:0000313" key="6">
    <source>
        <dbReference type="Proteomes" id="UP000085678"/>
    </source>
</evidence>
<dbReference type="Gene3D" id="2.20.110.10">
    <property type="entry name" value="Histone H3 K4-specific methyltransferase SET7/9 N-terminal domain"/>
    <property type="match status" value="3"/>
</dbReference>
<dbReference type="RefSeq" id="XP_013395207.1">
    <property type="nucleotide sequence ID" value="XM_013539753.1"/>
</dbReference>
<evidence type="ECO:0000256" key="5">
    <source>
        <dbReference type="ARBA" id="ARBA00045851"/>
    </source>
</evidence>
<dbReference type="STRING" id="7574.A0A1S3IAB9"/>
<dbReference type="Pfam" id="PF02493">
    <property type="entry name" value="MORN"/>
    <property type="match status" value="6"/>
</dbReference>
<evidence type="ECO:0000256" key="2">
    <source>
        <dbReference type="ARBA" id="ARBA00022737"/>
    </source>
</evidence>
<dbReference type="PANTHER" id="PTHR46511">
    <property type="entry name" value="MORN REPEAT-CONTAINING PROTEIN 3"/>
    <property type="match status" value="1"/>
</dbReference>
<name>A0A1S3IAB9_LINAN</name>
<keyword evidence="3" id="KW-0968">Cytoplasmic vesicle</keyword>
<protein>
    <recommendedName>
        <fullName evidence="4">MORN repeat-containing protein 3</fullName>
    </recommendedName>
</protein>
<reference evidence="7" key="1">
    <citation type="submission" date="2025-08" db="UniProtKB">
        <authorList>
            <consortium name="RefSeq"/>
        </authorList>
    </citation>
    <scope>IDENTIFICATION</scope>
    <source>
        <tissue evidence="7">Gonads</tissue>
    </source>
</reference>
<dbReference type="InterPro" id="IPR052472">
    <property type="entry name" value="MORN3"/>
</dbReference>
<dbReference type="AlphaFoldDB" id="A0A1S3IAB9"/>
<gene>
    <name evidence="7" type="primary">LOC106162448</name>
</gene>
<dbReference type="PANTHER" id="PTHR46511:SF1">
    <property type="entry name" value="MORN REPEAT-CONTAINING PROTEIN 3"/>
    <property type="match status" value="1"/>
</dbReference>
<dbReference type="InterPro" id="IPR003409">
    <property type="entry name" value="MORN"/>
</dbReference>
<evidence type="ECO:0000256" key="3">
    <source>
        <dbReference type="ARBA" id="ARBA00023329"/>
    </source>
</evidence>
<dbReference type="GeneID" id="106162448"/>
<sequence>MPHLKEPKVTEPLWKDWDYKAQKKGIRHTVYSVNGDEYTGEWLDNKKHGKGTYKWKSTGAIYDGDWKNGKRNGFGTLSTPDGKGGFKKEYSGGWKNHMRHGYGTQYYSDNEYYEGEWYADKRSGWGRMYYANGNIYEGEWYDDMCNGQGMLRLANENRYEGEWKDGKKNGRGKYFYLDKGQLYEGVWVEDIAKCGAMKDFGRQHAPDPTKYPITAIKLAEPELVLEEAENMFLQEQE</sequence>
<evidence type="ECO:0000256" key="1">
    <source>
        <dbReference type="ARBA" id="ARBA00004218"/>
    </source>
</evidence>
<dbReference type="InParanoid" id="A0A1S3IAB9"/>
<dbReference type="Proteomes" id="UP000085678">
    <property type="component" value="Unplaced"/>
</dbReference>
<dbReference type="OrthoDB" id="270720at2759"/>
<keyword evidence="6" id="KW-1185">Reference proteome</keyword>
<comment type="subcellular location">
    <subcellularLocation>
        <location evidence="1">Cytoplasmic vesicle</location>
        <location evidence="1">Secretory vesicle</location>
        <location evidence="1">Acrosome</location>
    </subcellularLocation>
</comment>
<dbReference type="KEGG" id="lak:106162448"/>
<proteinExistence type="predicted"/>